<evidence type="ECO:0000313" key="1">
    <source>
        <dbReference type="EMBL" id="CFQ75442.1"/>
    </source>
</evidence>
<reference evidence="1 2" key="1">
    <citation type="submission" date="2015-03" db="EMBL/GenBank/DDBJ databases">
        <authorList>
            <person name="Murphy D."/>
        </authorList>
    </citation>
    <scope>NUCLEOTIDE SEQUENCE [LARGE SCALE GENOMIC DNA]</scope>
    <source>
        <strain evidence="1 2">IP26249</strain>
    </source>
</reference>
<gene>
    <name evidence="1" type="ORF">ERS137941_03939</name>
</gene>
<proteinExistence type="predicted"/>
<name>A0A0H5H8P1_YEREN</name>
<evidence type="ECO:0000313" key="2">
    <source>
        <dbReference type="Proteomes" id="UP000048841"/>
    </source>
</evidence>
<sequence length="30" mass="3276">MNPLIRLCGLKRHHGLRDLTGRAEGTGSDT</sequence>
<protein>
    <submittedName>
        <fullName evidence="1">Uncharacterized protein</fullName>
    </submittedName>
</protein>
<dbReference type="Proteomes" id="UP000048841">
    <property type="component" value="Unassembled WGS sequence"/>
</dbReference>
<dbReference type="EMBL" id="CGBR01000048">
    <property type="protein sequence ID" value="CFQ75442.1"/>
    <property type="molecule type" value="Genomic_DNA"/>
</dbReference>
<organism evidence="1 2">
    <name type="scientific">Yersinia enterocolitica</name>
    <dbReference type="NCBI Taxonomy" id="630"/>
    <lineage>
        <taxon>Bacteria</taxon>
        <taxon>Pseudomonadati</taxon>
        <taxon>Pseudomonadota</taxon>
        <taxon>Gammaproteobacteria</taxon>
        <taxon>Enterobacterales</taxon>
        <taxon>Yersiniaceae</taxon>
        <taxon>Yersinia</taxon>
    </lineage>
</organism>
<dbReference type="AlphaFoldDB" id="A0A0H5H8P1"/>
<accession>A0A0H5H8P1</accession>